<name>C5X8P9_SORBI</name>
<dbReference type="Proteomes" id="UP000000768">
    <property type="component" value="Chromosome 2"/>
</dbReference>
<proteinExistence type="predicted"/>
<dbReference type="InParanoid" id="C5X8P9"/>
<feature type="domain" description="F-box" evidence="1">
    <location>
        <begin position="12"/>
        <end position="51"/>
    </location>
</feature>
<dbReference type="Pfam" id="PF23635">
    <property type="entry name" value="Beta-prop_AT5G49610-like"/>
    <property type="match status" value="1"/>
</dbReference>
<dbReference type="EMBL" id="CM000761">
    <property type="protein sequence ID" value="EER97916.1"/>
    <property type="molecule type" value="Genomic_DNA"/>
</dbReference>
<reference evidence="4" key="2">
    <citation type="journal article" date="2018" name="Plant J.">
        <title>The Sorghum bicolor reference genome: improved assembly, gene annotations, a transcriptome atlas, and signatures of genome organization.</title>
        <authorList>
            <person name="McCormick R.F."/>
            <person name="Truong S.K."/>
            <person name="Sreedasyam A."/>
            <person name="Jenkins J."/>
            <person name="Shu S."/>
            <person name="Sims D."/>
            <person name="Kennedy M."/>
            <person name="Amirebrahimi M."/>
            <person name="Weers B.D."/>
            <person name="McKinley B."/>
            <person name="Mattison A."/>
            <person name="Morishige D.T."/>
            <person name="Grimwood J."/>
            <person name="Schmutz J."/>
            <person name="Mullet J.E."/>
        </authorList>
    </citation>
    <scope>NUCLEOTIDE SEQUENCE [LARGE SCALE GENOMIC DNA]</scope>
    <source>
        <strain evidence="4">cv. BTx623</strain>
    </source>
</reference>
<dbReference type="OrthoDB" id="683655at2759"/>
<dbReference type="AlphaFoldDB" id="C5X8P9"/>
<dbReference type="PANTHER" id="PTHR32133:SF348">
    <property type="entry name" value="F-BOX DOMAIN-CONTAINING PROTEIN"/>
    <property type="match status" value="1"/>
</dbReference>
<dbReference type="InterPro" id="IPR036047">
    <property type="entry name" value="F-box-like_dom_sf"/>
</dbReference>
<keyword evidence="4" id="KW-1185">Reference proteome</keyword>
<organism evidence="3 4">
    <name type="scientific">Sorghum bicolor</name>
    <name type="common">Sorghum</name>
    <name type="synonym">Sorghum vulgare</name>
    <dbReference type="NCBI Taxonomy" id="4558"/>
    <lineage>
        <taxon>Eukaryota</taxon>
        <taxon>Viridiplantae</taxon>
        <taxon>Streptophyta</taxon>
        <taxon>Embryophyta</taxon>
        <taxon>Tracheophyta</taxon>
        <taxon>Spermatophyta</taxon>
        <taxon>Magnoliopsida</taxon>
        <taxon>Liliopsida</taxon>
        <taxon>Poales</taxon>
        <taxon>Poaceae</taxon>
        <taxon>PACMAD clade</taxon>
        <taxon>Panicoideae</taxon>
        <taxon>Andropogonodae</taxon>
        <taxon>Andropogoneae</taxon>
        <taxon>Sorghinae</taxon>
        <taxon>Sorghum</taxon>
    </lineage>
</organism>
<dbReference type="KEGG" id="sbi:8059900"/>
<dbReference type="Gene3D" id="1.20.1280.50">
    <property type="match status" value="1"/>
</dbReference>
<sequence length="388" mass="43552">MAPPRPPLPLIDDVMAEIFFRLPPDEPEHLFRAALVCKPWLRILCDPGFLRRYGAFHGAPPLLGLLHRLQVLEGSPPPRFVSTTSMPNFPHPGTYGGHTRSLDCRHGRVLVYMLEFGRANCLVWDPVTGDRHAVPAPDMEDWLIESAAVLCATHGCDHLDCHGGPFRVVFMATHDYKPTIFACVYSSETGAWSQQISLDSSCEHYAQHMQEGLAVRSYYLPYLQPRRGTLVGDAIYNTIRLDNTIVKYDWCKNRLSLIHPPSKDVYYIALMALDSNTLGFASILASSLHMWSMKMETEEAVEWLQYRVIELEKIIPVANPNDARVVVVGSAEGVGVIFVSTDVGLFSIDLKSERVKKVDEPGVHFSVLPYMSFYTPDRGRLLSLARGQ</sequence>
<feature type="domain" description="F-box protein AT5G49610-like beta-propeller" evidence="2">
    <location>
        <begin position="102"/>
        <end position="376"/>
    </location>
</feature>
<dbReference type="InterPro" id="IPR001810">
    <property type="entry name" value="F-box_dom"/>
</dbReference>
<evidence type="ECO:0000313" key="3">
    <source>
        <dbReference type="EMBL" id="EER97916.1"/>
    </source>
</evidence>
<gene>
    <name evidence="3" type="ORF">SORBI_3002G021700</name>
</gene>
<dbReference type="HOGENOM" id="CLU_017945_2_1_1"/>
<dbReference type="Pfam" id="PF00646">
    <property type="entry name" value="F-box"/>
    <property type="match status" value="1"/>
</dbReference>
<dbReference type="PANTHER" id="PTHR32133">
    <property type="entry name" value="OS07G0120400 PROTEIN"/>
    <property type="match status" value="1"/>
</dbReference>
<evidence type="ECO:0000313" key="4">
    <source>
        <dbReference type="Proteomes" id="UP000000768"/>
    </source>
</evidence>
<accession>C5X8P9</accession>
<reference evidence="3 4" key="1">
    <citation type="journal article" date="2009" name="Nature">
        <title>The Sorghum bicolor genome and the diversification of grasses.</title>
        <authorList>
            <person name="Paterson A.H."/>
            <person name="Bowers J.E."/>
            <person name="Bruggmann R."/>
            <person name="Dubchak I."/>
            <person name="Grimwood J."/>
            <person name="Gundlach H."/>
            <person name="Haberer G."/>
            <person name="Hellsten U."/>
            <person name="Mitros T."/>
            <person name="Poliakov A."/>
            <person name="Schmutz J."/>
            <person name="Spannagl M."/>
            <person name="Tang H."/>
            <person name="Wang X."/>
            <person name="Wicker T."/>
            <person name="Bharti A.K."/>
            <person name="Chapman J."/>
            <person name="Feltus F.A."/>
            <person name="Gowik U."/>
            <person name="Grigoriev I.V."/>
            <person name="Lyons E."/>
            <person name="Maher C.A."/>
            <person name="Martis M."/>
            <person name="Narechania A."/>
            <person name="Otillar R.P."/>
            <person name="Penning B.W."/>
            <person name="Salamov A.A."/>
            <person name="Wang Y."/>
            <person name="Zhang L."/>
            <person name="Carpita N.C."/>
            <person name="Freeling M."/>
            <person name="Gingle A.R."/>
            <person name="Hash C.T."/>
            <person name="Keller B."/>
            <person name="Klein P."/>
            <person name="Kresovich S."/>
            <person name="McCann M.C."/>
            <person name="Ming R."/>
            <person name="Peterson D.G."/>
            <person name="Mehboob-ur-Rahman"/>
            <person name="Ware D."/>
            <person name="Westhoff P."/>
            <person name="Mayer K.F."/>
            <person name="Messing J."/>
            <person name="Rokhsar D.S."/>
        </authorList>
    </citation>
    <scope>NUCLEOTIDE SEQUENCE [LARGE SCALE GENOMIC DNA]</scope>
    <source>
        <strain evidence="4">cv. BTx623</strain>
    </source>
</reference>
<dbReference type="eggNOG" id="ENOG502T22W">
    <property type="taxonomic scope" value="Eukaryota"/>
</dbReference>
<dbReference type="InterPro" id="IPR056594">
    <property type="entry name" value="AT5G49610-like_b-prop"/>
</dbReference>
<evidence type="ECO:0000259" key="1">
    <source>
        <dbReference type="Pfam" id="PF00646"/>
    </source>
</evidence>
<dbReference type="OMA" id="IVESSIH"/>
<dbReference type="SUPFAM" id="SSF81383">
    <property type="entry name" value="F-box domain"/>
    <property type="match status" value="1"/>
</dbReference>
<dbReference type="Gramene" id="EER97916">
    <property type="protein sequence ID" value="EER97916"/>
    <property type="gene ID" value="SORBI_3002G021700"/>
</dbReference>
<protein>
    <submittedName>
        <fullName evidence="3">Uncharacterized protein</fullName>
    </submittedName>
</protein>
<evidence type="ECO:0000259" key="2">
    <source>
        <dbReference type="Pfam" id="PF23635"/>
    </source>
</evidence>